<protein>
    <submittedName>
        <fullName evidence="3">Uncharacterized protein</fullName>
    </submittedName>
</protein>
<name>A0A9W7KY45_9STRA</name>
<feature type="compositionally biased region" description="Basic residues" evidence="1">
    <location>
        <begin position="293"/>
        <end position="302"/>
    </location>
</feature>
<sequence length="302" mass="33682">MLKLFFVSLFLVIGSVVCQFGDVTDADVKSFMRNMDQGILNDSQEYARKIRNPSLFLKEQIDAGLGLDEEIEIATATGSKKVIVGKLYERMKKNEEKASKMENVNGKLQSSEEGILNNEELNDPKNANIKRFMVLGQYAHAIIKSVGYADGDLKNLETSPRYEAVLTKKMYGKEQATASDMPTLLILTIQEANNATVKYEVEFEIDKKYAHPHAALINGWVLADNESLERGKEMVLPYPTLAPVLFGYPIDELESFCKSLGALFVILGLVTWVSGKYFGEPFDKKEEEGGGKGKGKKSKKKD</sequence>
<feature type="chain" id="PRO_5040972609" evidence="2">
    <location>
        <begin position="19"/>
        <end position="302"/>
    </location>
</feature>
<evidence type="ECO:0000313" key="4">
    <source>
        <dbReference type="Proteomes" id="UP001165122"/>
    </source>
</evidence>
<keyword evidence="4" id="KW-1185">Reference proteome</keyword>
<dbReference type="AlphaFoldDB" id="A0A9W7KY45"/>
<dbReference type="Proteomes" id="UP001165122">
    <property type="component" value="Unassembled WGS sequence"/>
</dbReference>
<gene>
    <name evidence="3" type="ORF">TrLO_g4828</name>
</gene>
<dbReference type="EMBL" id="BRXW01000243">
    <property type="protein sequence ID" value="GMI16098.1"/>
    <property type="molecule type" value="Genomic_DNA"/>
</dbReference>
<accession>A0A9W7KY45</accession>
<evidence type="ECO:0000256" key="2">
    <source>
        <dbReference type="SAM" id="SignalP"/>
    </source>
</evidence>
<reference evidence="4" key="1">
    <citation type="journal article" date="2023" name="Commun. Biol.">
        <title>Genome analysis of Parmales, the sister group of diatoms, reveals the evolutionary specialization of diatoms from phago-mixotrophs to photoautotrophs.</title>
        <authorList>
            <person name="Ban H."/>
            <person name="Sato S."/>
            <person name="Yoshikawa S."/>
            <person name="Yamada K."/>
            <person name="Nakamura Y."/>
            <person name="Ichinomiya M."/>
            <person name="Sato N."/>
            <person name="Blanc-Mathieu R."/>
            <person name="Endo H."/>
            <person name="Kuwata A."/>
            <person name="Ogata H."/>
        </authorList>
    </citation>
    <scope>NUCLEOTIDE SEQUENCE [LARGE SCALE GENOMIC DNA]</scope>
    <source>
        <strain evidence="4">NIES 3700</strain>
    </source>
</reference>
<dbReference type="OrthoDB" id="194577at2759"/>
<organism evidence="3 4">
    <name type="scientific">Triparma laevis f. longispina</name>
    <dbReference type="NCBI Taxonomy" id="1714387"/>
    <lineage>
        <taxon>Eukaryota</taxon>
        <taxon>Sar</taxon>
        <taxon>Stramenopiles</taxon>
        <taxon>Ochrophyta</taxon>
        <taxon>Bolidophyceae</taxon>
        <taxon>Parmales</taxon>
        <taxon>Triparmaceae</taxon>
        <taxon>Triparma</taxon>
    </lineage>
</organism>
<keyword evidence="2" id="KW-0732">Signal</keyword>
<feature type="region of interest" description="Disordered" evidence="1">
    <location>
        <begin position="281"/>
        <end position="302"/>
    </location>
</feature>
<proteinExistence type="predicted"/>
<comment type="caution">
    <text evidence="3">The sequence shown here is derived from an EMBL/GenBank/DDBJ whole genome shotgun (WGS) entry which is preliminary data.</text>
</comment>
<evidence type="ECO:0000313" key="3">
    <source>
        <dbReference type="EMBL" id="GMI16098.1"/>
    </source>
</evidence>
<feature type="compositionally biased region" description="Basic and acidic residues" evidence="1">
    <location>
        <begin position="281"/>
        <end position="291"/>
    </location>
</feature>
<feature type="signal peptide" evidence="2">
    <location>
        <begin position="1"/>
        <end position="18"/>
    </location>
</feature>
<evidence type="ECO:0000256" key="1">
    <source>
        <dbReference type="SAM" id="MobiDB-lite"/>
    </source>
</evidence>